<keyword evidence="1 3" id="KW-0378">Hydrolase</keyword>
<organism evidence="3 4">
    <name type="scientific">Lentilactobacillus hilgardii</name>
    <name type="common">Lactobacillus hilgardii</name>
    <dbReference type="NCBI Taxonomy" id="1588"/>
    <lineage>
        <taxon>Bacteria</taxon>
        <taxon>Bacillati</taxon>
        <taxon>Bacillota</taxon>
        <taxon>Bacilli</taxon>
        <taxon>Lactobacillales</taxon>
        <taxon>Lactobacillaceae</taxon>
        <taxon>Lentilactobacillus</taxon>
    </lineage>
</organism>
<dbReference type="PANTHER" id="PTHR48081:SF8">
    <property type="entry name" value="ALPHA_BETA HYDROLASE FOLD-3 DOMAIN-CONTAINING PROTEIN-RELATED"/>
    <property type="match status" value="1"/>
</dbReference>
<sequence>MSFMAKRLLKKFKKENYKVAVNHSFLHPNQKATIFTDKSKDIKIYQMNHGQTVTLTPTDNPDNQIMYFHGGAFTVPMNTDQLEMITKIAIESNSLVQIVDFPLLPNHSSTEILESAQEALDIVYSTELPTFIVADSAGAAIALQLLIKNPTKIAGTSFISPWLDMQLKDPEISAKESEDVMLSLSVLRQIGQQFEVGLNQDNWFDVFDPQNLNIGSIQIFYGENELLTPINLKFIQALKQADKASVEVTTFKDGFHDYTLWFKLPETKKTFKEIARFIKDRVH</sequence>
<dbReference type="RefSeq" id="WP_003552109.1">
    <property type="nucleotide sequence ID" value="NZ_CABKOL010000106.1"/>
</dbReference>
<dbReference type="SUPFAM" id="SSF53474">
    <property type="entry name" value="alpha/beta-Hydrolases"/>
    <property type="match status" value="1"/>
</dbReference>
<evidence type="ECO:0000313" key="3">
    <source>
        <dbReference type="EMBL" id="QHB51210.1"/>
    </source>
</evidence>
<dbReference type="GeneID" id="69057269"/>
<dbReference type="Gene3D" id="3.40.50.1820">
    <property type="entry name" value="alpha/beta hydrolase"/>
    <property type="match status" value="1"/>
</dbReference>
<feature type="domain" description="Alpha/beta hydrolase fold-3" evidence="2">
    <location>
        <begin position="65"/>
        <end position="259"/>
    </location>
</feature>
<reference evidence="3 4" key="1">
    <citation type="submission" date="2019-12" db="EMBL/GenBank/DDBJ databases">
        <title>Lactobacillus hilgardii FLUB.</title>
        <authorList>
            <person name="Gustaw K."/>
        </authorList>
    </citation>
    <scope>NUCLEOTIDE SEQUENCE [LARGE SCALE GENOMIC DNA]</scope>
    <source>
        <strain evidence="3 4">FLUB</strain>
    </source>
</reference>
<evidence type="ECO:0000313" key="4">
    <source>
        <dbReference type="Proteomes" id="UP000465035"/>
    </source>
</evidence>
<dbReference type="GO" id="GO:0016787">
    <property type="term" value="F:hydrolase activity"/>
    <property type="evidence" value="ECO:0007669"/>
    <property type="project" value="UniProtKB-KW"/>
</dbReference>
<evidence type="ECO:0000259" key="2">
    <source>
        <dbReference type="Pfam" id="PF07859"/>
    </source>
</evidence>
<evidence type="ECO:0000256" key="1">
    <source>
        <dbReference type="ARBA" id="ARBA00022801"/>
    </source>
</evidence>
<gene>
    <name evidence="3" type="ORF">GQR93_02705</name>
</gene>
<dbReference type="PANTHER" id="PTHR48081">
    <property type="entry name" value="AB HYDROLASE SUPERFAMILY PROTEIN C4A8.06C"/>
    <property type="match status" value="1"/>
</dbReference>
<dbReference type="EMBL" id="CP047121">
    <property type="protein sequence ID" value="QHB51210.1"/>
    <property type="molecule type" value="Genomic_DNA"/>
</dbReference>
<accession>A0A6P1E534</accession>
<proteinExistence type="predicted"/>
<name>A0A6P1E534_LENHI</name>
<dbReference type="SMR" id="A0A6P1E534"/>
<dbReference type="InterPro" id="IPR029058">
    <property type="entry name" value="AB_hydrolase_fold"/>
</dbReference>
<protein>
    <submittedName>
        <fullName evidence="3">Alpha/beta hydrolase fold domain-containing protein</fullName>
    </submittedName>
</protein>
<dbReference type="Proteomes" id="UP000465035">
    <property type="component" value="Chromosome"/>
</dbReference>
<dbReference type="InterPro" id="IPR050300">
    <property type="entry name" value="GDXG_lipolytic_enzyme"/>
</dbReference>
<dbReference type="InterPro" id="IPR013094">
    <property type="entry name" value="AB_hydrolase_3"/>
</dbReference>
<dbReference type="Pfam" id="PF07859">
    <property type="entry name" value="Abhydrolase_3"/>
    <property type="match status" value="1"/>
</dbReference>
<dbReference type="AlphaFoldDB" id="A0A6P1E534"/>